<sequence>MGTKGELALKNDISEAYDIMDWSFLRRVLSRLGFADRWIHWGGVETRRFVVTVSFHPDWLRANLSEVNYLMEILRQYADASDVKRFLVGDGGQNKGIRWLAWDRMTCAKEEGGLGFRDFKAFNREMVTNRG</sequence>
<reference evidence="1 2" key="1">
    <citation type="journal article" date="2022" name="Nat. Genet.">
        <title>Improved pea reference genome and pan-genome highlight genomic features and evolutionary characteristics.</title>
        <authorList>
            <person name="Yang T."/>
            <person name="Liu R."/>
            <person name="Luo Y."/>
            <person name="Hu S."/>
            <person name="Wang D."/>
            <person name="Wang C."/>
            <person name="Pandey M.K."/>
            <person name="Ge S."/>
            <person name="Xu Q."/>
            <person name="Li N."/>
            <person name="Li G."/>
            <person name="Huang Y."/>
            <person name="Saxena R.K."/>
            <person name="Ji Y."/>
            <person name="Li M."/>
            <person name="Yan X."/>
            <person name="He Y."/>
            <person name="Liu Y."/>
            <person name="Wang X."/>
            <person name="Xiang C."/>
            <person name="Varshney R.K."/>
            <person name="Ding H."/>
            <person name="Gao S."/>
            <person name="Zong X."/>
        </authorList>
    </citation>
    <scope>NUCLEOTIDE SEQUENCE [LARGE SCALE GENOMIC DNA]</scope>
    <source>
        <strain evidence="1 2">cv. Zhongwan 6</strain>
    </source>
</reference>
<dbReference type="Proteomes" id="UP001058974">
    <property type="component" value="Chromosome 4"/>
</dbReference>
<proteinExistence type="predicted"/>
<protein>
    <submittedName>
        <fullName evidence="1">Uncharacterized protein</fullName>
    </submittedName>
</protein>
<keyword evidence="2" id="KW-1185">Reference proteome</keyword>
<gene>
    <name evidence="1" type="ORF">KIW84_043999</name>
</gene>
<organism evidence="1 2">
    <name type="scientific">Pisum sativum</name>
    <name type="common">Garden pea</name>
    <name type="synonym">Lathyrus oleraceus</name>
    <dbReference type="NCBI Taxonomy" id="3888"/>
    <lineage>
        <taxon>Eukaryota</taxon>
        <taxon>Viridiplantae</taxon>
        <taxon>Streptophyta</taxon>
        <taxon>Embryophyta</taxon>
        <taxon>Tracheophyta</taxon>
        <taxon>Spermatophyta</taxon>
        <taxon>Magnoliopsida</taxon>
        <taxon>eudicotyledons</taxon>
        <taxon>Gunneridae</taxon>
        <taxon>Pentapetalae</taxon>
        <taxon>rosids</taxon>
        <taxon>fabids</taxon>
        <taxon>Fabales</taxon>
        <taxon>Fabaceae</taxon>
        <taxon>Papilionoideae</taxon>
        <taxon>50 kb inversion clade</taxon>
        <taxon>NPAAA clade</taxon>
        <taxon>Hologalegina</taxon>
        <taxon>IRL clade</taxon>
        <taxon>Fabeae</taxon>
        <taxon>Lathyrus</taxon>
    </lineage>
</organism>
<dbReference type="EMBL" id="JAMSHJ010000004">
    <property type="protein sequence ID" value="KAI5420034.1"/>
    <property type="molecule type" value="Genomic_DNA"/>
</dbReference>
<name>A0A9D4XH72_PEA</name>
<dbReference type="AlphaFoldDB" id="A0A9D4XH72"/>
<accession>A0A9D4XH72</accession>
<evidence type="ECO:0000313" key="1">
    <source>
        <dbReference type="EMBL" id="KAI5420034.1"/>
    </source>
</evidence>
<dbReference type="Gramene" id="Psat04G0399900-T1">
    <property type="protein sequence ID" value="KAI5420034.1"/>
    <property type="gene ID" value="KIW84_043999"/>
</dbReference>
<comment type="caution">
    <text evidence="1">The sequence shown here is derived from an EMBL/GenBank/DDBJ whole genome shotgun (WGS) entry which is preliminary data.</text>
</comment>
<evidence type="ECO:0000313" key="2">
    <source>
        <dbReference type="Proteomes" id="UP001058974"/>
    </source>
</evidence>